<proteinExistence type="predicted"/>
<feature type="region of interest" description="Disordered" evidence="2">
    <location>
        <begin position="41"/>
        <end position="88"/>
    </location>
</feature>
<evidence type="ECO:0000313" key="3">
    <source>
        <dbReference type="EMBL" id="PJE51353.1"/>
    </source>
</evidence>
<keyword evidence="1" id="KW-0175">Coiled coil</keyword>
<organism evidence="3 4">
    <name type="scientific">Candidatus Yanofskybacteria bacterium CG10_big_fil_rev_8_21_14_0_10_36_16</name>
    <dbReference type="NCBI Taxonomy" id="1975096"/>
    <lineage>
        <taxon>Bacteria</taxon>
        <taxon>Candidatus Yanofskyibacteriota</taxon>
    </lineage>
</organism>
<gene>
    <name evidence="3" type="ORF">COV29_01195</name>
</gene>
<dbReference type="Proteomes" id="UP000228496">
    <property type="component" value="Unassembled WGS sequence"/>
</dbReference>
<comment type="caution">
    <text evidence="3">The sequence shown here is derived from an EMBL/GenBank/DDBJ whole genome shotgun (WGS) entry which is preliminary data.</text>
</comment>
<dbReference type="AlphaFoldDB" id="A0A2J0Q860"/>
<name>A0A2J0Q860_9BACT</name>
<evidence type="ECO:0000256" key="2">
    <source>
        <dbReference type="SAM" id="MobiDB-lite"/>
    </source>
</evidence>
<evidence type="ECO:0000313" key="4">
    <source>
        <dbReference type="Proteomes" id="UP000228496"/>
    </source>
</evidence>
<reference evidence="3 4" key="1">
    <citation type="submission" date="2017-09" db="EMBL/GenBank/DDBJ databases">
        <title>Depth-based differentiation of microbial function through sediment-hosted aquifers and enrichment of novel symbionts in the deep terrestrial subsurface.</title>
        <authorList>
            <person name="Probst A.J."/>
            <person name="Ladd B."/>
            <person name="Jarett J.K."/>
            <person name="Geller-Mcgrath D.E."/>
            <person name="Sieber C.M."/>
            <person name="Emerson J.B."/>
            <person name="Anantharaman K."/>
            <person name="Thomas B.C."/>
            <person name="Malmstrom R."/>
            <person name="Stieglmeier M."/>
            <person name="Klingl A."/>
            <person name="Woyke T."/>
            <person name="Ryan C.M."/>
            <person name="Banfield J.F."/>
        </authorList>
    </citation>
    <scope>NUCLEOTIDE SEQUENCE [LARGE SCALE GENOMIC DNA]</scope>
    <source>
        <strain evidence="3">CG10_big_fil_rev_8_21_14_0_10_36_16</strain>
    </source>
</reference>
<dbReference type="EMBL" id="PCXQ01000003">
    <property type="protein sequence ID" value="PJE51353.1"/>
    <property type="molecule type" value="Genomic_DNA"/>
</dbReference>
<accession>A0A2J0Q860</accession>
<feature type="compositionally biased region" description="Polar residues" evidence="2">
    <location>
        <begin position="54"/>
        <end position="65"/>
    </location>
</feature>
<protein>
    <submittedName>
        <fullName evidence="3">Uncharacterized protein</fullName>
    </submittedName>
</protein>
<sequence length="143" mass="16125">MNLKDLKKMARLLGGVVIMEEGKPSLVVLPFDKFNEKLLNKESDSSENLGDYENGNTGHNLSDSPSDNDTEYDLPETSLEPGDIDDNIYHEDVNYYENDSLGDEDELPNNNELIENLNEEIAALKEEVRMKEVESIDSLLDSD</sequence>
<evidence type="ECO:0000256" key="1">
    <source>
        <dbReference type="SAM" id="Coils"/>
    </source>
</evidence>
<feature type="coiled-coil region" evidence="1">
    <location>
        <begin position="107"/>
        <end position="134"/>
    </location>
</feature>